<protein>
    <submittedName>
        <fullName evidence="1">Uncharacterized protein</fullName>
    </submittedName>
</protein>
<organism evidence="1 2">
    <name type="scientific">Pogonophryne albipinna</name>
    <dbReference type="NCBI Taxonomy" id="1090488"/>
    <lineage>
        <taxon>Eukaryota</taxon>
        <taxon>Metazoa</taxon>
        <taxon>Chordata</taxon>
        <taxon>Craniata</taxon>
        <taxon>Vertebrata</taxon>
        <taxon>Euteleostomi</taxon>
        <taxon>Actinopterygii</taxon>
        <taxon>Neopterygii</taxon>
        <taxon>Teleostei</taxon>
        <taxon>Neoteleostei</taxon>
        <taxon>Acanthomorphata</taxon>
        <taxon>Eupercaria</taxon>
        <taxon>Perciformes</taxon>
        <taxon>Notothenioidei</taxon>
        <taxon>Pogonophryne</taxon>
    </lineage>
</organism>
<sequence>KKQRFPMKKKCAVSTFLANKTARSGEVGRRRGDGGAGWNIRAPSKINLMRVGLDLSAAGERIK</sequence>
<evidence type="ECO:0000313" key="2">
    <source>
        <dbReference type="Proteomes" id="UP001219934"/>
    </source>
</evidence>
<keyword evidence="2" id="KW-1185">Reference proteome</keyword>
<dbReference type="Proteomes" id="UP001219934">
    <property type="component" value="Unassembled WGS sequence"/>
</dbReference>
<proteinExistence type="predicted"/>
<dbReference type="AlphaFoldDB" id="A0AAD6F9T4"/>
<name>A0AAD6F9T4_9TELE</name>
<dbReference type="EMBL" id="JAPTMU010000020">
    <property type="protein sequence ID" value="KAJ4925980.1"/>
    <property type="molecule type" value="Genomic_DNA"/>
</dbReference>
<reference evidence="1" key="1">
    <citation type="submission" date="2022-11" db="EMBL/GenBank/DDBJ databases">
        <title>Chromosome-level genome of Pogonophryne albipinna.</title>
        <authorList>
            <person name="Jo E."/>
        </authorList>
    </citation>
    <scope>NUCLEOTIDE SEQUENCE</scope>
    <source>
        <strain evidence="1">SGF0006</strain>
        <tissue evidence="1">Muscle</tissue>
    </source>
</reference>
<feature type="non-terminal residue" evidence="1">
    <location>
        <position position="63"/>
    </location>
</feature>
<accession>A0AAD6F9T4</accession>
<gene>
    <name evidence="1" type="ORF">JOQ06_008165</name>
</gene>
<comment type="caution">
    <text evidence="1">The sequence shown here is derived from an EMBL/GenBank/DDBJ whole genome shotgun (WGS) entry which is preliminary data.</text>
</comment>
<feature type="non-terminal residue" evidence="1">
    <location>
        <position position="1"/>
    </location>
</feature>
<evidence type="ECO:0000313" key="1">
    <source>
        <dbReference type="EMBL" id="KAJ4925980.1"/>
    </source>
</evidence>